<evidence type="ECO:0000313" key="12">
    <source>
        <dbReference type="Proteomes" id="UP000824140"/>
    </source>
</evidence>
<dbReference type="HAMAP" id="MF_00115">
    <property type="entry name" value="MscL"/>
    <property type="match status" value="1"/>
</dbReference>
<evidence type="ECO:0000256" key="2">
    <source>
        <dbReference type="ARBA" id="ARBA00007254"/>
    </source>
</evidence>
<dbReference type="GO" id="GO:0005886">
    <property type="term" value="C:plasma membrane"/>
    <property type="evidence" value="ECO:0007669"/>
    <property type="project" value="UniProtKB-SubCell"/>
</dbReference>
<protein>
    <recommendedName>
        <fullName evidence="10">Large-conductance mechanosensitive channel</fullName>
    </recommendedName>
</protein>
<evidence type="ECO:0000256" key="6">
    <source>
        <dbReference type="ARBA" id="ARBA00022989"/>
    </source>
</evidence>
<evidence type="ECO:0000256" key="7">
    <source>
        <dbReference type="ARBA" id="ARBA00023065"/>
    </source>
</evidence>
<sequence length="152" mass="16934">MWKEFKAFAFKGNVIDMAVGVMIGGAFSKIVTSLVNDIFMPLLSLLTGKIDFSTFYIPLDGKEYASYQAAVDANAPMFQYGSFLQSVLDFLLISICIFAFVKLVNRLHRRPEAPPPAPARKCPYCYGEIDEHATRCPHCTSELPPAELMEKA</sequence>
<comment type="function">
    <text evidence="10">Channel that opens in response to stretch forces in the membrane lipid bilayer. May participate in the regulation of osmotic pressure changes within the cell.</text>
</comment>
<gene>
    <name evidence="10 11" type="primary">mscL</name>
    <name evidence="11" type="ORF">IAA84_07190</name>
</gene>
<dbReference type="Pfam" id="PF01741">
    <property type="entry name" value="MscL"/>
    <property type="match status" value="1"/>
</dbReference>
<comment type="subcellular location">
    <subcellularLocation>
        <location evidence="1 10">Cell membrane</location>
        <topology evidence="1 10">Multi-pass membrane protein</topology>
    </subcellularLocation>
</comment>
<dbReference type="PANTHER" id="PTHR30266">
    <property type="entry name" value="MECHANOSENSITIVE CHANNEL MSCL"/>
    <property type="match status" value="1"/>
</dbReference>
<accession>A0A9D1K7D3</accession>
<evidence type="ECO:0000313" key="11">
    <source>
        <dbReference type="EMBL" id="HIS92788.1"/>
    </source>
</evidence>
<evidence type="ECO:0000256" key="8">
    <source>
        <dbReference type="ARBA" id="ARBA00023136"/>
    </source>
</evidence>
<dbReference type="EMBL" id="DVJN01000143">
    <property type="protein sequence ID" value="HIS92788.1"/>
    <property type="molecule type" value="Genomic_DNA"/>
</dbReference>
<dbReference type="InterPro" id="IPR037673">
    <property type="entry name" value="MSC/AndL"/>
</dbReference>
<dbReference type="NCBIfam" id="TIGR00220">
    <property type="entry name" value="mscL"/>
    <property type="match status" value="1"/>
</dbReference>
<dbReference type="Proteomes" id="UP000824140">
    <property type="component" value="Unassembled WGS sequence"/>
</dbReference>
<keyword evidence="9 10" id="KW-0407">Ion channel</keyword>
<keyword evidence="6 10" id="KW-1133">Transmembrane helix</keyword>
<evidence type="ECO:0000256" key="3">
    <source>
        <dbReference type="ARBA" id="ARBA00022448"/>
    </source>
</evidence>
<keyword evidence="4 10" id="KW-1003">Cell membrane</keyword>
<proteinExistence type="inferred from homology"/>
<dbReference type="PANTHER" id="PTHR30266:SF2">
    <property type="entry name" value="LARGE-CONDUCTANCE MECHANOSENSITIVE CHANNEL"/>
    <property type="match status" value="1"/>
</dbReference>
<dbReference type="InterPro" id="IPR036019">
    <property type="entry name" value="MscL_channel"/>
</dbReference>
<keyword evidence="8 10" id="KW-0472">Membrane</keyword>
<reference evidence="11" key="1">
    <citation type="submission" date="2020-10" db="EMBL/GenBank/DDBJ databases">
        <authorList>
            <person name="Gilroy R."/>
        </authorList>
    </citation>
    <scope>NUCLEOTIDE SEQUENCE</scope>
    <source>
        <strain evidence="11">13766</strain>
    </source>
</reference>
<comment type="similarity">
    <text evidence="2 10">Belongs to the MscL family.</text>
</comment>
<reference evidence="11" key="2">
    <citation type="journal article" date="2021" name="PeerJ">
        <title>Extensive microbial diversity within the chicken gut microbiome revealed by metagenomics and culture.</title>
        <authorList>
            <person name="Gilroy R."/>
            <person name="Ravi A."/>
            <person name="Getino M."/>
            <person name="Pursley I."/>
            <person name="Horton D.L."/>
            <person name="Alikhan N.F."/>
            <person name="Baker D."/>
            <person name="Gharbi K."/>
            <person name="Hall N."/>
            <person name="Watson M."/>
            <person name="Adriaenssens E.M."/>
            <person name="Foster-Nyarko E."/>
            <person name="Jarju S."/>
            <person name="Secka A."/>
            <person name="Antonio M."/>
            <person name="Oren A."/>
            <person name="Chaudhuri R.R."/>
            <person name="La Ragione R."/>
            <person name="Hildebrand F."/>
            <person name="Pallen M.J."/>
        </authorList>
    </citation>
    <scope>NUCLEOTIDE SEQUENCE</scope>
    <source>
        <strain evidence="11">13766</strain>
    </source>
</reference>
<dbReference type="InterPro" id="IPR001185">
    <property type="entry name" value="MS_channel"/>
</dbReference>
<keyword evidence="5 10" id="KW-0812">Transmembrane</keyword>
<feature type="transmembrane region" description="Helical" evidence="10">
    <location>
        <begin position="12"/>
        <end position="35"/>
    </location>
</feature>
<keyword evidence="3 10" id="KW-0813">Transport</keyword>
<comment type="caution">
    <text evidence="11">The sequence shown here is derived from an EMBL/GenBank/DDBJ whole genome shotgun (WGS) entry which is preliminary data.</text>
</comment>
<evidence type="ECO:0000256" key="9">
    <source>
        <dbReference type="ARBA" id="ARBA00023303"/>
    </source>
</evidence>
<feature type="transmembrane region" description="Helical" evidence="10">
    <location>
        <begin position="83"/>
        <end position="101"/>
    </location>
</feature>
<comment type="subunit">
    <text evidence="10">Homopentamer.</text>
</comment>
<evidence type="ECO:0000256" key="1">
    <source>
        <dbReference type="ARBA" id="ARBA00004651"/>
    </source>
</evidence>
<dbReference type="PRINTS" id="PR01264">
    <property type="entry name" value="MECHCHANNEL"/>
</dbReference>
<dbReference type="AlphaFoldDB" id="A0A9D1K7D3"/>
<organism evidence="11 12">
    <name type="scientific">Candidatus Alectryocaccomicrobium excrementavium</name>
    <dbReference type="NCBI Taxonomy" id="2840668"/>
    <lineage>
        <taxon>Bacteria</taxon>
        <taxon>Bacillati</taxon>
        <taxon>Bacillota</taxon>
        <taxon>Clostridia</taxon>
        <taxon>Candidatus Alectryocaccomicrobium</taxon>
    </lineage>
</organism>
<evidence type="ECO:0000256" key="5">
    <source>
        <dbReference type="ARBA" id="ARBA00022692"/>
    </source>
</evidence>
<dbReference type="PROSITE" id="PS01327">
    <property type="entry name" value="MSCL"/>
    <property type="match status" value="1"/>
</dbReference>
<dbReference type="InterPro" id="IPR019823">
    <property type="entry name" value="Mechanosensitive_channel_CS"/>
</dbReference>
<dbReference type="Gene3D" id="1.10.1200.120">
    <property type="entry name" value="Large-conductance mechanosensitive channel, MscL, domain 1"/>
    <property type="match status" value="1"/>
</dbReference>
<name>A0A9D1K7D3_9FIRM</name>
<evidence type="ECO:0000256" key="10">
    <source>
        <dbReference type="HAMAP-Rule" id="MF_00115"/>
    </source>
</evidence>
<dbReference type="SUPFAM" id="SSF81330">
    <property type="entry name" value="Gated mechanosensitive channel"/>
    <property type="match status" value="1"/>
</dbReference>
<evidence type="ECO:0000256" key="4">
    <source>
        <dbReference type="ARBA" id="ARBA00022475"/>
    </source>
</evidence>
<dbReference type="GO" id="GO:0008381">
    <property type="term" value="F:mechanosensitive monoatomic ion channel activity"/>
    <property type="evidence" value="ECO:0007669"/>
    <property type="project" value="UniProtKB-UniRule"/>
</dbReference>
<keyword evidence="7 10" id="KW-0406">Ion transport</keyword>